<proteinExistence type="predicted"/>
<dbReference type="GO" id="GO:0005789">
    <property type="term" value="C:endoplasmic reticulum membrane"/>
    <property type="evidence" value="ECO:0007669"/>
    <property type="project" value="TreeGrafter"/>
</dbReference>
<reference evidence="2" key="1">
    <citation type="journal article" date="2017" name="Nat. Commun.">
        <title>The North American bullfrog draft genome provides insight into hormonal regulation of long noncoding RNA.</title>
        <authorList>
            <person name="Hammond S.A."/>
            <person name="Warren R.L."/>
            <person name="Vandervalk B.P."/>
            <person name="Kucuk E."/>
            <person name="Khan H."/>
            <person name="Gibb E.A."/>
            <person name="Pandoh P."/>
            <person name="Kirk H."/>
            <person name="Zhao Y."/>
            <person name="Jones M."/>
            <person name="Mungall A.J."/>
            <person name="Coope R."/>
            <person name="Pleasance S."/>
            <person name="Moore R.A."/>
            <person name="Holt R.A."/>
            <person name="Round J.M."/>
            <person name="Ohora S."/>
            <person name="Walle B.V."/>
            <person name="Veldhoen N."/>
            <person name="Helbing C.C."/>
            <person name="Birol I."/>
        </authorList>
    </citation>
    <scope>NUCLEOTIDE SEQUENCE [LARGE SCALE GENOMIC DNA]</scope>
</reference>
<dbReference type="SUPFAM" id="SSF48576">
    <property type="entry name" value="Terpenoid synthases"/>
    <property type="match status" value="1"/>
</dbReference>
<dbReference type="EMBL" id="KV933174">
    <property type="protein sequence ID" value="PIO31576.1"/>
    <property type="molecule type" value="Genomic_DNA"/>
</dbReference>
<evidence type="ECO:0000313" key="1">
    <source>
        <dbReference type="EMBL" id="PIO31576.1"/>
    </source>
</evidence>
<organism evidence="1 2">
    <name type="scientific">Aquarana catesbeiana</name>
    <name type="common">American bullfrog</name>
    <name type="synonym">Rana catesbeiana</name>
    <dbReference type="NCBI Taxonomy" id="8400"/>
    <lineage>
        <taxon>Eukaryota</taxon>
        <taxon>Metazoa</taxon>
        <taxon>Chordata</taxon>
        <taxon>Craniata</taxon>
        <taxon>Vertebrata</taxon>
        <taxon>Euteleostomi</taxon>
        <taxon>Amphibia</taxon>
        <taxon>Batrachia</taxon>
        <taxon>Anura</taxon>
        <taxon>Neobatrachia</taxon>
        <taxon>Ranoidea</taxon>
        <taxon>Ranidae</taxon>
        <taxon>Aquarana</taxon>
    </lineage>
</organism>
<sequence length="87" mass="9699">MIAITTLATCYNNQQVFKGVVKIPKGLVATLMMDITDMQAVRAITSQYVEEIYRKIPPTDPSSEQTKNILATIRKLSMPNDTTDPPQ</sequence>
<dbReference type="PANTHER" id="PTHR11626">
    <property type="entry name" value="FARNESYL-DIPHOSPHATE FARNESYLTRANSFERASE"/>
    <property type="match status" value="1"/>
</dbReference>
<name>A0A2G9RUI9_AQUCT</name>
<dbReference type="InterPro" id="IPR008949">
    <property type="entry name" value="Isoprenoid_synthase_dom_sf"/>
</dbReference>
<dbReference type="PANTHER" id="PTHR11626:SF2">
    <property type="entry name" value="SQUALENE SYNTHASE"/>
    <property type="match status" value="1"/>
</dbReference>
<dbReference type="AlphaFoldDB" id="A0A2G9RUI9"/>
<dbReference type="GO" id="GO:0045338">
    <property type="term" value="P:farnesyl diphosphate metabolic process"/>
    <property type="evidence" value="ECO:0007669"/>
    <property type="project" value="InterPro"/>
</dbReference>
<gene>
    <name evidence="1" type="ORF">AB205_0126110</name>
</gene>
<evidence type="ECO:0000313" key="2">
    <source>
        <dbReference type="Proteomes" id="UP000228934"/>
    </source>
</evidence>
<accession>A0A2G9RUI9</accession>
<dbReference type="GO" id="GO:0006695">
    <property type="term" value="P:cholesterol biosynthetic process"/>
    <property type="evidence" value="ECO:0007669"/>
    <property type="project" value="TreeGrafter"/>
</dbReference>
<dbReference type="OrthoDB" id="431150at2759"/>
<dbReference type="GO" id="GO:0051996">
    <property type="term" value="F:squalene synthase [NAD(P)H] activity"/>
    <property type="evidence" value="ECO:0007669"/>
    <property type="project" value="InterPro"/>
</dbReference>
<dbReference type="Proteomes" id="UP000228934">
    <property type="component" value="Unassembled WGS sequence"/>
</dbReference>
<dbReference type="InterPro" id="IPR044844">
    <property type="entry name" value="Trans_IPPS_euk-type"/>
</dbReference>
<dbReference type="Gene3D" id="1.10.600.10">
    <property type="entry name" value="Farnesyl Diphosphate Synthase"/>
    <property type="match status" value="1"/>
</dbReference>
<protein>
    <submittedName>
        <fullName evidence="1">Uncharacterized protein</fullName>
    </submittedName>
</protein>
<keyword evidence="2" id="KW-1185">Reference proteome</keyword>